<evidence type="ECO:0000256" key="1">
    <source>
        <dbReference type="SAM" id="Phobius"/>
    </source>
</evidence>
<dbReference type="EMBL" id="QGKX02000004">
    <property type="protein sequence ID" value="KAF3600632.1"/>
    <property type="molecule type" value="Genomic_DNA"/>
</dbReference>
<comment type="caution">
    <text evidence="2">The sequence shown here is derived from an EMBL/GenBank/DDBJ whole genome shotgun (WGS) entry which is preliminary data.</text>
</comment>
<protein>
    <submittedName>
        <fullName evidence="2">Uncharacterized protein</fullName>
    </submittedName>
</protein>
<name>A0A8S9SIM3_BRACR</name>
<feature type="transmembrane region" description="Helical" evidence="1">
    <location>
        <begin position="21"/>
        <end position="44"/>
    </location>
</feature>
<proteinExistence type="predicted"/>
<organism evidence="2 4">
    <name type="scientific">Brassica cretica</name>
    <name type="common">Mustard</name>
    <dbReference type="NCBI Taxonomy" id="69181"/>
    <lineage>
        <taxon>Eukaryota</taxon>
        <taxon>Viridiplantae</taxon>
        <taxon>Streptophyta</taxon>
        <taxon>Embryophyta</taxon>
        <taxon>Tracheophyta</taxon>
        <taxon>Spermatophyta</taxon>
        <taxon>Magnoliopsida</taxon>
        <taxon>eudicotyledons</taxon>
        <taxon>Gunneridae</taxon>
        <taxon>Pentapetalae</taxon>
        <taxon>rosids</taxon>
        <taxon>malvids</taxon>
        <taxon>Brassicales</taxon>
        <taxon>Brassicaceae</taxon>
        <taxon>Brassiceae</taxon>
        <taxon>Brassica</taxon>
    </lineage>
</organism>
<reference evidence="2" key="1">
    <citation type="submission" date="2019-12" db="EMBL/GenBank/DDBJ databases">
        <title>Genome sequencing and annotation of Brassica cretica.</title>
        <authorList>
            <person name="Studholme D.J."/>
            <person name="Sarris P."/>
        </authorList>
    </citation>
    <scope>NUCLEOTIDE SEQUENCE</scope>
    <source>
        <strain evidence="2">PFS-109/04</strain>
        <tissue evidence="2">Leaf</tissue>
    </source>
</reference>
<evidence type="ECO:0000313" key="3">
    <source>
        <dbReference type="EMBL" id="KAF3600632.1"/>
    </source>
</evidence>
<accession>A0A8S9SIM3</accession>
<keyword evidence="1" id="KW-1133">Transmembrane helix</keyword>
<gene>
    <name evidence="3" type="ORF">F2Q69_00039215</name>
    <name evidence="2" type="ORF">F2Q69_00039216</name>
</gene>
<dbReference type="Proteomes" id="UP000712600">
    <property type="component" value="Unassembled WGS sequence"/>
</dbReference>
<sequence>MMRIDAHFWSPAHSHELSEDDLWKIIDIAPIFVLLFCIFVATVWSPLQTMIVDAVAVYAPSSGIFVASQPHRTIYTTRSTHTIRSSFSLMSHLITPRGNAMHVRKNSRAISTIVRCAISACT</sequence>
<dbReference type="EMBL" id="QGKX02000004">
    <property type="protein sequence ID" value="KAF3600629.1"/>
    <property type="molecule type" value="Genomic_DNA"/>
</dbReference>
<evidence type="ECO:0000313" key="4">
    <source>
        <dbReference type="Proteomes" id="UP000712600"/>
    </source>
</evidence>
<dbReference type="AlphaFoldDB" id="A0A8S9SIM3"/>
<keyword evidence="1" id="KW-0472">Membrane</keyword>
<keyword evidence="1" id="KW-0812">Transmembrane</keyword>
<evidence type="ECO:0000313" key="2">
    <source>
        <dbReference type="EMBL" id="KAF3600629.1"/>
    </source>
</evidence>